<dbReference type="RefSeq" id="XP_066701824.1">
    <property type="nucleotide sequence ID" value="XM_066841962.1"/>
</dbReference>
<dbReference type="PANTHER" id="PTHR28037">
    <property type="entry name" value="ALCOHOL O-ACETYLTRANSFERASE 1-RELATED"/>
    <property type="match status" value="1"/>
</dbReference>
<name>A0ABR1QIQ6_9PEZI</name>
<comment type="caution">
    <text evidence="1">The sequence shown here is derived from an EMBL/GenBank/DDBJ whole genome shotgun (WGS) entry which is preliminary data.</text>
</comment>
<gene>
    <name evidence="1" type="ORF">PG986_005740</name>
</gene>
<reference evidence="1 2" key="1">
    <citation type="submission" date="2023-01" db="EMBL/GenBank/DDBJ databases">
        <title>Analysis of 21 Apiospora genomes using comparative genomics revels a genus with tremendous synthesis potential of carbohydrate active enzymes and secondary metabolites.</title>
        <authorList>
            <person name="Sorensen T."/>
        </authorList>
    </citation>
    <scope>NUCLEOTIDE SEQUENCE [LARGE SCALE GENOMIC DNA]</scope>
    <source>
        <strain evidence="1 2">CBS 24483</strain>
    </source>
</reference>
<dbReference type="PANTHER" id="PTHR28037:SF1">
    <property type="entry name" value="ALCOHOL O-ACETYLTRANSFERASE 1-RELATED"/>
    <property type="match status" value="1"/>
</dbReference>
<protein>
    <submittedName>
        <fullName evidence="1">Uncharacterized protein</fullName>
    </submittedName>
</protein>
<evidence type="ECO:0000313" key="1">
    <source>
        <dbReference type="EMBL" id="KAK7956518.1"/>
    </source>
</evidence>
<evidence type="ECO:0000313" key="2">
    <source>
        <dbReference type="Proteomes" id="UP001391051"/>
    </source>
</evidence>
<organism evidence="1 2">
    <name type="scientific">Apiospora aurea</name>
    <dbReference type="NCBI Taxonomy" id="335848"/>
    <lineage>
        <taxon>Eukaryota</taxon>
        <taxon>Fungi</taxon>
        <taxon>Dikarya</taxon>
        <taxon>Ascomycota</taxon>
        <taxon>Pezizomycotina</taxon>
        <taxon>Sordariomycetes</taxon>
        <taxon>Xylariomycetidae</taxon>
        <taxon>Amphisphaeriales</taxon>
        <taxon>Apiosporaceae</taxon>
        <taxon>Apiospora</taxon>
    </lineage>
</organism>
<accession>A0ABR1QIQ6</accession>
<keyword evidence="2" id="KW-1185">Reference proteome</keyword>
<dbReference type="Proteomes" id="UP001391051">
    <property type="component" value="Unassembled WGS sequence"/>
</dbReference>
<dbReference type="Gene3D" id="3.30.559.30">
    <property type="entry name" value="Nonribosomal peptide synthetase, condensation domain"/>
    <property type="match status" value="1"/>
</dbReference>
<dbReference type="EMBL" id="JAQQWE010000004">
    <property type="protein sequence ID" value="KAK7956518.1"/>
    <property type="molecule type" value="Genomic_DNA"/>
</dbReference>
<dbReference type="InterPro" id="IPR052058">
    <property type="entry name" value="Alcohol_O-acetyltransferase"/>
</dbReference>
<dbReference type="GeneID" id="92075024"/>
<sequence>MAARLDASFLVHPGLDARGLTRSLKREAQPRLHWLPQTGEMVLTMHHCYADARSTWVFWDALLEKVAKGASPAMPDIDDPTKPPNLPPARDDLLGLPSWPSIQGWLKAHDLLASVTKPDLVLLPPSTIIPAAGEPKDWLSGPGDFVRHSISESQTAAVVAVCKARGITVAAVFYATLASTTRALQEAERGGSGERHAVTFHHFDVRPWLQATGNTNRVGLGVDYHVIIPFALGMVIPSPVGAAETKGENVVQERSLDELAHDMNVFFQTTRHEFGQDPSGLDALTYYVRSMFVPSIPAPSASIFSSVGVAEHFIRRSFSGGEEGEEVCLRDSHGCEGEEEDSFRSRGSTLELEVEDTYVMTLGAKLMNCVMLHTFRGRIWALSGFDQSYLRVEMLESLLAMTFQKLLAWLGVE</sequence>
<proteinExistence type="predicted"/>